<organism evidence="3 4">
    <name type="scientific">Steroidobacter gossypii</name>
    <dbReference type="NCBI Taxonomy" id="2805490"/>
    <lineage>
        <taxon>Bacteria</taxon>
        <taxon>Pseudomonadati</taxon>
        <taxon>Pseudomonadota</taxon>
        <taxon>Gammaproteobacteria</taxon>
        <taxon>Steroidobacterales</taxon>
        <taxon>Steroidobacteraceae</taxon>
        <taxon>Steroidobacter</taxon>
    </lineage>
</organism>
<keyword evidence="4" id="KW-1185">Reference proteome</keyword>
<name>A0ABS1WZI0_9GAMM</name>
<evidence type="ECO:0000259" key="2">
    <source>
        <dbReference type="Pfam" id="PF00561"/>
    </source>
</evidence>
<dbReference type="Proteomes" id="UP000661077">
    <property type="component" value="Unassembled WGS sequence"/>
</dbReference>
<dbReference type="GO" id="GO:0016787">
    <property type="term" value="F:hydrolase activity"/>
    <property type="evidence" value="ECO:0007669"/>
    <property type="project" value="UniProtKB-KW"/>
</dbReference>
<dbReference type="PANTHER" id="PTHR46331:SF2">
    <property type="entry name" value="VALACYCLOVIR HYDROLASE"/>
    <property type="match status" value="1"/>
</dbReference>
<evidence type="ECO:0000313" key="3">
    <source>
        <dbReference type="EMBL" id="MBM0106389.1"/>
    </source>
</evidence>
<gene>
    <name evidence="3" type="ORF">JM946_16780</name>
</gene>
<dbReference type="PRINTS" id="PR00111">
    <property type="entry name" value="ABHYDROLASE"/>
</dbReference>
<dbReference type="InterPro" id="IPR000073">
    <property type="entry name" value="AB_hydrolase_1"/>
</dbReference>
<keyword evidence="3" id="KW-0378">Hydrolase</keyword>
<dbReference type="Gene3D" id="3.40.50.1820">
    <property type="entry name" value="alpha/beta hydrolase"/>
    <property type="match status" value="1"/>
</dbReference>
<feature type="domain" description="AB hydrolase-1" evidence="2">
    <location>
        <begin position="61"/>
        <end position="177"/>
    </location>
</feature>
<dbReference type="Pfam" id="PF00561">
    <property type="entry name" value="Abhydrolase_1"/>
    <property type="match status" value="1"/>
</dbReference>
<evidence type="ECO:0000313" key="4">
    <source>
        <dbReference type="Proteomes" id="UP000661077"/>
    </source>
</evidence>
<dbReference type="PANTHER" id="PTHR46331">
    <property type="entry name" value="VALACYCLOVIR HYDROLASE"/>
    <property type="match status" value="1"/>
</dbReference>
<comment type="caution">
    <text evidence="3">The sequence shown here is derived from an EMBL/GenBank/DDBJ whole genome shotgun (WGS) entry which is preliminary data.</text>
</comment>
<accession>A0ABS1WZI0</accession>
<evidence type="ECO:0000256" key="1">
    <source>
        <dbReference type="SAM" id="SignalP"/>
    </source>
</evidence>
<reference evidence="3 4" key="1">
    <citation type="journal article" date="2021" name="Int. J. Syst. Evol. Microbiol.">
        <title>Steroidobacter gossypii sp. nov., isolated from soil of cotton cropping field.</title>
        <authorList>
            <person name="Huang R."/>
            <person name="Yang S."/>
            <person name="Zhen C."/>
            <person name="Liu W."/>
        </authorList>
    </citation>
    <scope>NUCLEOTIDE SEQUENCE [LARGE SCALE GENOMIC DNA]</scope>
    <source>
        <strain evidence="3 4">S1-65</strain>
    </source>
</reference>
<feature type="signal peptide" evidence="1">
    <location>
        <begin position="1"/>
        <end position="23"/>
    </location>
</feature>
<sequence>MKRLLTLTVAAVALLAPVFPTFADSEPASAAAPAISAPDKSGRVTVNGLDYYYEIRGKGEPLLLLHGGLGSIDMFGPVLPAFAQERQVIAVDLHGHGRTALGDRKLSLEAMGDDMKGILDRLGYKQVDVLGYSLGGGVGFRLAVQHPQAVRRLVLLSAGYASSGFFEEIRAQQNTINADAMQFMKDTPMYQSYVKVAPKPDDFPRLLNALGDFMRKDYDYSADVPKLKMSVMLVFGDGDMYRPEHMIKFYQSLGGGLKDAGWMRENLSQHRLAILPNATHYDILYSPGLVSTTLPFLNGYPK</sequence>
<proteinExistence type="predicted"/>
<dbReference type="InterPro" id="IPR029058">
    <property type="entry name" value="AB_hydrolase_fold"/>
</dbReference>
<feature type="chain" id="PRO_5046502401" evidence="1">
    <location>
        <begin position="24"/>
        <end position="302"/>
    </location>
</feature>
<dbReference type="EMBL" id="JAEVLS010000003">
    <property type="protein sequence ID" value="MBM0106389.1"/>
    <property type="molecule type" value="Genomic_DNA"/>
</dbReference>
<dbReference type="SUPFAM" id="SSF53474">
    <property type="entry name" value="alpha/beta-Hydrolases"/>
    <property type="match status" value="1"/>
</dbReference>
<keyword evidence="1" id="KW-0732">Signal</keyword>
<protein>
    <submittedName>
        <fullName evidence="3">Alpha/beta hydrolase</fullName>
    </submittedName>
</protein>